<dbReference type="InterPro" id="IPR050580">
    <property type="entry name" value="2H_phosphoesterase_YjcG-like"/>
</dbReference>
<dbReference type="Gene3D" id="3.90.1140.10">
    <property type="entry name" value="Cyclic phosphodiesterase"/>
    <property type="match status" value="1"/>
</dbReference>
<dbReference type="Proteomes" id="UP000272474">
    <property type="component" value="Unassembled WGS sequence"/>
</dbReference>
<dbReference type="PANTHER" id="PTHR40037:SF1">
    <property type="entry name" value="PHOSPHOESTERASE SAOUHSC_00951-RELATED"/>
    <property type="match status" value="1"/>
</dbReference>
<dbReference type="EMBL" id="RBAL01000001">
    <property type="protein sequence ID" value="RKN46873.1"/>
    <property type="molecule type" value="Genomic_DNA"/>
</dbReference>
<protein>
    <submittedName>
        <fullName evidence="2">2'-5' RNA ligase family protein</fullName>
    </submittedName>
</protein>
<dbReference type="Pfam" id="PF13563">
    <property type="entry name" value="2_5_RNA_ligase2"/>
    <property type="match status" value="1"/>
</dbReference>
<proteinExistence type="predicted"/>
<dbReference type="OrthoDB" id="358773at2"/>
<dbReference type="InterPro" id="IPR009097">
    <property type="entry name" value="Cyclic_Pdiesterase"/>
</dbReference>
<accession>A0A3A9ZEZ4</accession>
<keyword evidence="2" id="KW-0436">Ligase</keyword>
<gene>
    <name evidence="2" type="ORF">D7294_01260</name>
</gene>
<keyword evidence="3" id="KW-1185">Reference proteome</keyword>
<name>A0A3A9ZEZ4_9ACTN</name>
<reference evidence="2 3" key="1">
    <citation type="journal article" date="2014" name="Int. J. Syst. Evol. Microbiol.">
        <title>Streptomyces hoynatensis sp. nov., isolated from deep marine sediment.</title>
        <authorList>
            <person name="Veyisoglu A."/>
            <person name="Sahin N."/>
        </authorList>
    </citation>
    <scope>NUCLEOTIDE SEQUENCE [LARGE SCALE GENOMIC DNA]</scope>
    <source>
        <strain evidence="2 3">KCTC 29097</strain>
    </source>
</reference>
<evidence type="ECO:0000313" key="3">
    <source>
        <dbReference type="Proteomes" id="UP000272474"/>
    </source>
</evidence>
<comment type="caution">
    <text evidence="2">The sequence shown here is derived from an EMBL/GenBank/DDBJ whole genome shotgun (WGS) entry which is preliminary data.</text>
</comment>
<dbReference type="SUPFAM" id="SSF55144">
    <property type="entry name" value="LigT-like"/>
    <property type="match status" value="1"/>
</dbReference>
<dbReference type="RefSeq" id="WP_120674483.1">
    <property type="nucleotide sequence ID" value="NZ_RBAL01000001.1"/>
</dbReference>
<dbReference type="GO" id="GO:0016874">
    <property type="term" value="F:ligase activity"/>
    <property type="evidence" value="ECO:0007669"/>
    <property type="project" value="UniProtKB-KW"/>
</dbReference>
<evidence type="ECO:0000313" key="2">
    <source>
        <dbReference type="EMBL" id="RKN46873.1"/>
    </source>
</evidence>
<dbReference type="AlphaFoldDB" id="A0A3A9ZEZ4"/>
<evidence type="ECO:0000256" key="1">
    <source>
        <dbReference type="SAM" id="MobiDB-lite"/>
    </source>
</evidence>
<dbReference type="PANTHER" id="PTHR40037">
    <property type="entry name" value="PHOSPHOESTERASE YJCG-RELATED"/>
    <property type="match status" value="1"/>
</dbReference>
<sequence>MGTVTLGVSIAVPEPFGSGLQRRRLGFGDAAAAGIPTHVTLLPPTEVEAAARPLIEDHLAAIAAAGRPFPLRLSGTGTFRPLTPVVFVRVAEGGRECGRLQERVREKGGPLARELPFPYHPHVTVAHGIAEEAMDRAQAELAGYEAAWTVGGFSLYEQDGAGVWQQRREFRFPAGPAGGPAGSALERAAPEAA</sequence>
<organism evidence="2 3">
    <name type="scientific">Streptomyces hoynatensis</name>
    <dbReference type="NCBI Taxonomy" id="1141874"/>
    <lineage>
        <taxon>Bacteria</taxon>
        <taxon>Bacillati</taxon>
        <taxon>Actinomycetota</taxon>
        <taxon>Actinomycetes</taxon>
        <taxon>Kitasatosporales</taxon>
        <taxon>Streptomycetaceae</taxon>
        <taxon>Streptomyces</taxon>
    </lineage>
</organism>
<feature type="region of interest" description="Disordered" evidence="1">
    <location>
        <begin position="172"/>
        <end position="193"/>
    </location>
</feature>